<feature type="region of interest" description="Disordered" evidence="1">
    <location>
        <begin position="31"/>
        <end position="66"/>
    </location>
</feature>
<dbReference type="NCBIfam" id="NF042930">
    <property type="entry name" value="EF0163_fam"/>
    <property type="match status" value="1"/>
</dbReference>
<organism evidence="3 4">
    <name type="scientific">Lactococcus petauri</name>
    <dbReference type="NCBI Taxonomy" id="1940789"/>
    <lineage>
        <taxon>Bacteria</taxon>
        <taxon>Bacillati</taxon>
        <taxon>Bacillota</taxon>
        <taxon>Bacilli</taxon>
        <taxon>Lactobacillales</taxon>
        <taxon>Streptococcaceae</taxon>
        <taxon>Lactococcus</taxon>
    </lineage>
</organism>
<dbReference type="Proteomes" id="UP000194606">
    <property type="component" value="Unassembled WGS sequence"/>
</dbReference>
<evidence type="ECO:0000313" key="4">
    <source>
        <dbReference type="Proteomes" id="UP000194606"/>
    </source>
</evidence>
<dbReference type="EMBL" id="MUIZ01000001">
    <property type="protein sequence ID" value="OUK05635.1"/>
    <property type="molecule type" value="Genomic_DNA"/>
</dbReference>
<evidence type="ECO:0008006" key="5">
    <source>
        <dbReference type="Google" id="ProtNLM"/>
    </source>
</evidence>
<protein>
    <recommendedName>
        <fullName evidence="5">Lipoprotein</fullName>
    </recommendedName>
</protein>
<gene>
    <name evidence="3" type="ORF">BZZ03_02640</name>
</gene>
<dbReference type="AlphaFoldDB" id="A0A252CGG3"/>
<feature type="compositionally biased region" description="Basic and acidic residues" evidence="1">
    <location>
        <begin position="42"/>
        <end position="52"/>
    </location>
</feature>
<dbReference type="RefSeq" id="WP_086582371.1">
    <property type="nucleotide sequence ID" value="NZ_JASELY010000030.1"/>
</dbReference>
<feature type="chain" id="PRO_5012987779" description="Lipoprotein" evidence="2">
    <location>
        <begin position="22"/>
        <end position="173"/>
    </location>
</feature>
<name>A0A252CGG3_9LACT</name>
<accession>A0A252CGG3</accession>
<evidence type="ECO:0000256" key="1">
    <source>
        <dbReference type="SAM" id="MobiDB-lite"/>
    </source>
</evidence>
<dbReference type="PROSITE" id="PS51257">
    <property type="entry name" value="PROKAR_LIPOPROTEIN"/>
    <property type="match status" value="1"/>
</dbReference>
<keyword evidence="2" id="KW-0732">Signal</keyword>
<feature type="signal peptide" evidence="2">
    <location>
        <begin position="1"/>
        <end position="21"/>
    </location>
</feature>
<evidence type="ECO:0000313" key="3">
    <source>
        <dbReference type="EMBL" id="OUK05635.1"/>
    </source>
</evidence>
<proteinExistence type="predicted"/>
<dbReference type="Gene3D" id="3.10.450.540">
    <property type="match status" value="1"/>
</dbReference>
<sequence length="173" mass="19364">MKKVNLLIFGVSSLLLLSACSNDEIVKPDKVEVSSSQQIKKSSSDEKVESNKPSKSTSNSEDKFEAAKAKDVVGEFLDSYYNYDSENKRNELTKVFCTSEVQKKLHLVKVEKELKMESSIISSDVYEGDEGQYLALVTYSLNGNQVTPQVLKINVEQKSNQYLISSVDFPLMS</sequence>
<evidence type="ECO:0000256" key="2">
    <source>
        <dbReference type="SAM" id="SignalP"/>
    </source>
</evidence>
<reference evidence="3 4" key="1">
    <citation type="submission" date="2017-02" db="EMBL/GenBank/DDBJ databases">
        <authorList>
            <person name="Peterson S.W."/>
        </authorList>
    </citation>
    <scope>NUCLEOTIDE SEQUENCE [LARGE SCALE GENOMIC DNA]</scope>
    <source>
        <strain evidence="3">159469</strain>
    </source>
</reference>
<comment type="caution">
    <text evidence="3">The sequence shown here is derived from an EMBL/GenBank/DDBJ whole genome shotgun (WGS) entry which is preliminary data.</text>
</comment>
<dbReference type="InterPro" id="IPR049982">
    <property type="entry name" value="EF0163-like"/>
</dbReference>